<comment type="caution">
    <text evidence="1">The sequence shown here is derived from an EMBL/GenBank/DDBJ whole genome shotgun (WGS) entry which is preliminary data.</text>
</comment>
<organism evidence="1 2">
    <name type="scientific">Haematococcus lacustris</name>
    <name type="common">Green alga</name>
    <name type="synonym">Haematococcus pluvialis</name>
    <dbReference type="NCBI Taxonomy" id="44745"/>
    <lineage>
        <taxon>Eukaryota</taxon>
        <taxon>Viridiplantae</taxon>
        <taxon>Chlorophyta</taxon>
        <taxon>core chlorophytes</taxon>
        <taxon>Chlorophyceae</taxon>
        <taxon>CS clade</taxon>
        <taxon>Chlamydomonadales</taxon>
        <taxon>Haematococcaceae</taxon>
        <taxon>Haematococcus</taxon>
    </lineage>
</organism>
<dbReference type="Proteomes" id="UP000485058">
    <property type="component" value="Unassembled WGS sequence"/>
</dbReference>
<reference evidence="1 2" key="1">
    <citation type="submission" date="2020-02" db="EMBL/GenBank/DDBJ databases">
        <title>Draft genome sequence of Haematococcus lacustris strain NIES-144.</title>
        <authorList>
            <person name="Morimoto D."/>
            <person name="Nakagawa S."/>
            <person name="Yoshida T."/>
            <person name="Sawayama S."/>
        </authorList>
    </citation>
    <scope>NUCLEOTIDE SEQUENCE [LARGE SCALE GENOMIC DNA]</scope>
    <source>
        <strain evidence="1 2">NIES-144</strain>
    </source>
</reference>
<keyword evidence="2" id="KW-1185">Reference proteome</keyword>
<sequence>MGEKAIFDAMELADVWQHPLVHRFPSVLALLEEAACLPGGVTQVELGVSYKASGLLALANKRLLHSNEEMLARGNLARCVRV</sequence>
<accession>A0A699ZUQ3</accession>
<dbReference type="AlphaFoldDB" id="A0A699ZUQ3"/>
<gene>
    <name evidence="1" type="ORF">HaLaN_16654</name>
</gene>
<protein>
    <submittedName>
        <fullName evidence="1">Uncharacterized protein</fullName>
    </submittedName>
</protein>
<name>A0A699ZUQ3_HAELA</name>
<evidence type="ECO:0000313" key="1">
    <source>
        <dbReference type="EMBL" id="GFH19672.1"/>
    </source>
</evidence>
<proteinExistence type="predicted"/>
<evidence type="ECO:0000313" key="2">
    <source>
        <dbReference type="Proteomes" id="UP000485058"/>
    </source>
</evidence>
<dbReference type="EMBL" id="BLLF01001500">
    <property type="protein sequence ID" value="GFH19672.1"/>
    <property type="molecule type" value="Genomic_DNA"/>
</dbReference>